<accession>A0AAV1XX87</accession>
<protein>
    <submittedName>
        <fullName evidence="1">Uncharacterized protein</fullName>
    </submittedName>
</protein>
<comment type="caution">
    <text evidence="1">The sequence shown here is derived from an EMBL/GenBank/DDBJ whole genome shotgun (WGS) entry which is preliminary data.</text>
</comment>
<dbReference type="AlphaFoldDB" id="A0AAV1XX87"/>
<keyword evidence="2" id="KW-1185">Reference proteome</keyword>
<proteinExistence type="predicted"/>
<evidence type="ECO:0000313" key="1">
    <source>
        <dbReference type="EMBL" id="CAL0326301.1"/>
    </source>
</evidence>
<organism evidence="1 2">
    <name type="scientific">Lupinus luteus</name>
    <name type="common">European yellow lupine</name>
    <dbReference type="NCBI Taxonomy" id="3873"/>
    <lineage>
        <taxon>Eukaryota</taxon>
        <taxon>Viridiplantae</taxon>
        <taxon>Streptophyta</taxon>
        <taxon>Embryophyta</taxon>
        <taxon>Tracheophyta</taxon>
        <taxon>Spermatophyta</taxon>
        <taxon>Magnoliopsida</taxon>
        <taxon>eudicotyledons</taxon>
        <taxon>Gunneridae</taxon>
        <taxon>Pentapetalae</taxon>
        <taxon>rosids</taxon>
        <taxon>fabids</taxon>
        <taxon>Fabales</taxon>
        <taxon>Fabaceae</taxon>
        <taxon>Papilionoideae</taxon>
        <taxon>50 kb inversion clade</taxon>
        <taxon>genistoids sensu lato</taxon>
        <taxon>core genistoids</taxon>
        <taxon>Genisteae</taxon>
        <taxon>Lupinus</taxon>
    </lineage>
</organism>
<dbReference type="Proteomes" id="UP001497480">
    <property type="component" value="Unassembled WGS sequence"/>
</dbReference>
<sequence length="124" mass="14119">MSYLQEDEIHTRSHVNEHRKVTNISFPRNIPPAIGNMASLQAAMVLYNIFTFEILLGSEVDNEDMIAVNNLRMLGGAPDTTKKSLTGAFALKFDIHKELIQKVCKNELSNEDYPWYTLCWISNS</sequence>
<dbReference type="EMBL" id="CAXHTB010000019">
    <property type="protein sequence ID" value="CAL0326301.1"/>
    <property type="molecule type" value="Genomic_DNA"/>
</dbReference>
<gene>
    <name evidence="1" type="ORF">LLUT_LOCUS27361</name>
</gene>
<evidence type="ECO:0000313" key="2">
    <source>
        <dbReference type="Proteomes" id="UP001497480"/>
    </source>
</evidence>
<name>A0AAV1XX87_LUPLU</name>
<reference evidence="1 2" key="1">
    <citation type="submission" date="2024-03" db="EMBL/GenBank/DDBJ databases">
        <authorList>
            <person name="Martinez-Hernandez J."/>
        </authorList>
    </citation>
    <scope>NUCLEOTIDE SEQUENCE [LARGE SCALE GENOMIC DNA]</scope>
</reference>